<keyword evidence="7" id="KW-0001">2Fe-2S</keyword>
<dbReference type="GO" id="GO:0042128">
    <property type="term" value="P:nitrate assimilation"/>
    <property type="evidence" value="ECO:0007669"/>
    <property type="project" value="UniProtKB-UniRule"/>
</dbReference>
<feature type="binding site" evidence="17">
    <location>
        <position position="690"/>
    </location>
    <ligand>
        <name>[4Fe-4S] cluster</name>
        <dbReference type="ChEBI" id="CHEBI:49883"/>
    </ligand>
</feature>
<dbReference type="InterPro" id="IPR036136">
    <property type="entry name" value="Nit/Sulf_reduc_fer-like_dom_sf"/>
</dbReference>
<dbReference type="FunFam" id="3.30.413.10:FF:000007">
    <property type="entry name" value="Nitrite reductase [NAD(P)H] large subunit"/>
    <property type="match status" value="1"/>
</dbReference>
<evidence type="ECO:0000256" key="11">
    <source>
        <dbReference type="ARBA" id="ARBA00023004"/>
    </source>
</evidence>
<keyword evidence="13 16" id="KW-0534">Nitrate assimilation</keyword>
<dbReference type="Pfam" id="PF01077">
    <property type="entry name" value="NIR_SIR"/>
    <property type="match status" value="1"/>
</dbReference>
<evidence type="ECO:0000256" key="7">
    <source>
        <dbReference type="ARBA" id="ARBA00022714"/>
    </source>
</evidence>
<evidence type="ECO:0000256" key="4">
    <source>
        <dbReference type="ARBA" id="ARBA00022485"/>
    </source>
</evidence>
<feature type="domain" description="Nitrite/Sulfite reductase ferredoxin-like" evidence="19">
    <location>
        <begin position="569"/>
        <end position="631"/>
    </location>
</feature>
<dbReference type="PROSITE" id="PS00365">
    <property type="entry name" value="NIR_SIR"/>
    <property type="match status" value="1"/>
</dbReference>
<keyword evidence="4 17" id="KW-0004">4Fe-4S</keyword>
<feature type="binding site" evidence="17">
    <location>
        <position position="656"/>
    </location>
    <ligand>
        <name>[4Fe-4S] cluster</name>
        <dbReference type="ChEBI" id="CHEBI:49883"/>
    </ligand>
</feature>
<dbReference type="GO" id="GO:0098809">
    <property type="term" value="F:nitrite reductase activity"/>
    <property type="evidence" value="ECO:0007669"/>
    <property type="project" value="InterPro"/>
</dbReference>
<dbReference type="GO" id="GO:0051539">
    <property type="term" value="F:4 iron, 4 sulfur cluster binding"/>
    <property type="evidence" value="ECO:0007669"/>
    <property type="project" value="UniProtKB-KW"/>
</dbReference>
<dbReference type="SUPFAM" id="SSF55124">
    <property type="entry name" value="Nitrite/Sulfite reductase N-terminal domain-like"/>
    <property type="match status" value="1"/>
</dbReference>
<dbReference type="PANTHER" id="PTHR43809">
    <property type="entry name" value="NITRITE REDUCTASE (NADH) LARGE SUBUNIT"/>
    <property type="match status" value="1"/>
</dbReference>
<comment type="cofactor">
    <cofactor evidence="1 16">
        <name>FAD</name>
        <dbReference type="ChEBI" id="CHEBI:57692"/>
    </cofactor>
</comment>
<evidence type="ECO:0000259" key="21">
    <source>
        <dbReference type="Pfam" id="PF07992"/>
    </source>
</evidence>
<accession>H8H0P7</accession>
<dbReference type="PIRSF" id="PIRSF037149">
    <property type="entry name" value="NirB"/>
    <property type="match status" value="1"/>
</dbReference>
<evidence type="ECO:0000256" key="6">
    <source>
        <dbReference type="ARBA" id="ARBA00022630"/>
    </source>
</evidence>
<dbReference type="InterPro" id="IPR012744">
    <property type="entry name" value="Nitri_red_NirB"/>
</dbReference>
<evidence type="ECO:0000256" key="10">
    <source>
        <dbReference type="ARBA" id="ARBA00023002"/>
    </source>
</evidence>
<evidence type="ECO:0000256" key="9">
    <source>
        <dbReference type="ARBA" id="ARBA00022827"/>
    </source>
</evidence>
<reference evidence="23 24" key="1">
    <citation type="journal article" date="2012" name="PLoS ONE">
        <title>Genome sequence and transcriptome analysis of the radioresistant bacterium Deinococcus gobiensis: insights into the extreme environmental adaptations.</title>
        <authorList>
            <person name="Yuan M."/>
            <person name="Chen M."/>
            <person name="Zhang W."/>
            <person name="Lu W."/>
            <person name="Wang J."/>
            <person name="Yang M."/>
            <person name="Zhao P."/>
            <person name="Tang R."/>
            <person name="Li X."/>
            <person name="Hao Y."/>
            <person name="Zhou Z."/>
            <person name="Zhan Y."/>
            <person name="Yu H."/>
            <person name="Teng C."/>
            <person name="Yan Y."/>
            <person name="Ping S."/>
            <person name="Wang Y."/>
            <person name="Lin M."/>
        </authorList>
    </citation>
    <scope>NUCLEOTIDE SEQUENCE [LARGE SCALE GENOMIC DNA]</scope>
    <source>
        <strain evidence="24">DSM 21396 / JCM 16679 / CGMCC 1.7299 / I-0</strain>
        <plasmid evidence="23">P1</plasmid>
    </source>
</reference>
<dbReference type="SUPFAM" id="SSF56014">
    <property type="entry name" value="Nitrite and sulphite reductase 4Fe-4S domain-like"/>
    <property type="match status" value="1"/>
</dbReference>
<evidence type="ECO:0000256" key="13">
    <source>
        <dbReference type="ARBA" id="ARBA00023063"/>
    </source>
</evidence>
<dbReference type="KEGG" id="dgo:DGo_PA0030"/>
<dbReference type="Gene3D" id="1.10.10.1100">
    <property type="entry name" value="BFD-like [2Fe-2S]-binding domain"/>
    <property type="match status" value="1"/>
</dbReference>
<geneLocation type="plasmid" evidence="23 24">
    <name>P1</name>
</geneLocation>
<dbReference type="InterPro" id="IPR005117">
    <property type="entry name" value="NiRdtase/SiRdtase_haem-b_fer"/>
</dbReference>
<evidence type="ECO:0000256" key="12">
    <source>
        <dbReference type="ARBA" id="ARBA00023014"/>
    </source>
</evidence>
<dbReference type="Gene3D" id="3.50.50.60">
    <property type="entry name" value="FAD/NAD(P)-binding domain"/>
    <property type="match status" value="2"/>
</dbReference>
<dbReference type="HOGENOM" id="CLU_003291_0_0_0"/>
<evidence type="ECO:0000313" key="23">
    <source>
        <dbReference type="EMBL" id="AFD26915.1"/>
    </source>
</evidence>
<evidence type="ECO:0000259" key="19">
    <source>
        <dbReference type="Pfam" id="PF03460"/>
    </source>
</evidence>
<evidence type="ECO:0000259" key="22">
    <source>
        <dbReference type="Pfam" id="PF18267"/>
    </source>
</evidence>
<dbReference type="CDD" id="cd19944">
    <property type="entry name" value="NirB_Fer2_BFD-like_2"/>
    <property type="match status" value="1"/>
</dbReference>
<dbReference type="GO" id="GO:0020037">
    <property type="term" value="F:heme binding"/>
    <property type="evidence" value="ECO:0007669"/>
    <property type="project" value="InterPro"/>
</dbReference>
<dbReference type="InterPro" id="IPR045854">
    <property type="entry name" value="NO2/SO3_Rdtase_4Fe4S_sf"/>
</dbReference>
<comment type="pathway">
    <text evidence="2">Nitrogen metabolism; nitrate reduction (assimilation).</text>
</comment>
<dbReference type="GO" id="GO:0051537">
    <property type="term" value="F:2 iron, 2 sulfur cluster binding"/>
    <property type="evidence" value="ECO:0007669"/>
    <property type="project" value="UniProtKB-KW"/>
</dbReference>
<dbReference type="AlphaFoldDB" id="H8H0P7"/>
<feature type="domain" description="FAD/NAD(P)-binding" evidence="21">
    <location>
        <begin position="15"/>
        <end position="301"/>
    </location>
</feature>
<dbReference type="Gene3D" id="3.30.390.30">
    <property type="match status" value="1"/>
</dbReference>
<dbReference type="InterPro" id="IPR007419">
    <property type="entry name" value="BFD-like_2Fe2S-bd_dom"/>
</dbReference>
<dbReference type="InterPro" id="IPR006067">
    <property type="entry name" value="NO2/SO3_Rdtase_4Fe4S_dom"/>
</dbReference>
<dbReference type="InterPro" id="IPR052034">
    <property type="entry name" value="NasD-like"/>
</dbReference>
<comment type="cofactor">
    <cofactor evidence="14">
        <name>[2Fe-2S] cluster</name>
        <dbReference type="ChEBI" id="CHEBI:190135"/>
    </cofactor>
</comment>
<keyword evidence="6 16" id="KW-0285">Flavoprotein</keyword>
<evidence type="ECO:0000256" key="5">
    <source>
        <dbReference type="ARBA" id="ARBA00022617"/>
    </source>
</evidence>
<dbReference type="PRINTS" id="PR00368">
    <property type="entry name" value="FADPNR"/>
</dbReference>
<keyword evidence="23" id="KW-0614">Plasmid</keyword>
<dbReference type="Gene3D" id="3.30.413.10">
    <property type="entry name" value="Sulfite Reductase Hemoprotein, domain 1"/>
    <property type="match status" value="1"/>
</dbReference>
<dbReference type="NCBIfam" id="TIGR02374">
    <property type="entry name" value="nitri_red_nirB"/>
    <property type="match status" value="1"/>
</dbReference>
<dbReference type="InterPro" id="IPR041854">
    <property type="entry name" value="BFD-like_2Fe2S-bd_dom_sf"/>
</dbReference>
<evidence type="ECO:0000256" key="3">
    <source>
        <dbReference type="ARBA" id="ARBA00010429"/>
    </source>
</evidence>
<feature type="binding site" description="axial binding residue" evidence="17">
    <location>
        <position position="694"/>
    </location>
    <ligand>
        <name>siroheme</name>
        <dbReference type="ChEBI" id="CHEBI:60052"/>
    </ligand>
    <ligandPart>
        <name>Fe</name>
        <dbReference type="ChEBI" id="CHEBI:18248"/>
    </ligandPart>
</feature>
<dbReference type="GO" id="GO:0046872">
    <property type="term" value="F:metal ion binding"/>
    <property type="evidence" value="ECO:0007669"/>
    <property type="project" value="UniProtKB-KW"/>
</dbReference>
<dbReference type="Pfam" id="PF07992">
    <property type="entry name" value="Pyr_redox_2"/>
    <property type="match status" value="1"/>
</dbReference>
<dbReference type="InterPro" id="IPR023753">
    <property type="entry name" value="FAD/NAD-binding_dom"/>
</dbReference>
<evidence type="ECO:0000256" key="16">
    <source>
        <dbReference type="PIRNR" id="PIRNR037149"/>
    </source>
</evidence>
<dbReference type="PRINTS" id="PR00397">
    <property type="entry name" value="SIROHAEM"/>
</dbReference>
<dbReference type="SUPFAM" id="SSF51905">
    <property type="entry name" value="FAD/NAD(P)-binding domain"/>
    <property type="match status" value="1"/>
</dbReference>
<evidence type="ECO:0000259" key="18">
    <source>
        <dbReference type="Pfam" id="PF01077"/>
    </source>
</evidence>
<dbReference type="GO" id="GO:0050661">
    <property type="term" value="F:NADP binding"/>
    <property type="evidence" value="ECO:0007669"/>
    <property type="project" value="UniProtKB-UniRule"/>
</dbReference>
<gene>
    <name evidence="23" type="primary">nasD</name>
    <name evidence="23" type="ordered locus">DGo_PA0030</name>
</gene>
<feature type="domain" description="BFD-like [2Fe-2S]-binding" evidence="20">
    <location>
        <begin position="432"/>
        <end position="480"/>
    </location>
</feature>
<evidence type="ECO:0000256" key="17">
    <source>
        <dbReference type="PIRSR" id="PIRSR037149-1"/>
    </source>
</evidence>
<dbReference type="FunFam" id="1.10.10.1100:FF:000002">
    <property type="entry name" value="Nitrite reductase large subunit"/>
    <property type="match status" value="1"/>
</dbReference>
<keyword evidence="11 17" id="KW-0408">Iron</keyword>
<evidence type="ECO:0000256" key="1">
    <source>
        <dbReference type="ARBA" id="ARBA00001974"/>
    </source>
</evidence>
<comment type="similarity">
    <text evidence="3">Belongs to the nitrite and sulfite reductase 4Fe-4S domain family.</text>
</comment>
<keyword evidence="24" id="KW-1185">Reference proteome</keyword>
<keyword evidence="9 16" id="KW-0274">FAD</keyword>
<evidence type="ECO:0000256" key="8">
    <source>
        <dbReference type="ARBA" id="ARBA00022723"/>
    </source>
</evidence>
<dbReference type="FunFam" id="3.50.50.60:FF:000033">
    <property type="entry name" value="Nitrite reductase [NAD(P)H], large subunit"/>
    <property type="match status" value="1"/>
</dbReference>
<keyword evidence="5 17" id="KW-0349">Heme</keyword>
<organism evidence="23 24">
    <name type="scientific">Deinococcus gobiensis (strain DSM 21396 / JCM 16679 / CGMCC 1.7299 / I-0)</name>
    <dbReference type="NCBI Taxonomy" id="745776"/>
    <lineage>
        <taxon>Bacteria</taxon>
        <taxon>Thermotogati</taxon>
        <taxon>Deinococcota</taxon>
        <taxon>Deinococci</taxon>
        <taxon>Deinococcales</taxon>
        <taxon>Deinococcaceae</taxon>
        <taxon>Deinococcus</taxon>
    </lineage>
</organism>
<dbReference type="InterPro" id="IPR017121">
    <property type="entry name" value="Nitrite_Rdtase_lsu"/>
</dbReference>
<evidence type="ECO:0000256" key="14">
    <source>
        <dbReference type="ARBA" id="ARBA00034078"/>
    </source>
</evidence>
<dbReference type="GO" id="GO:0050660">
    <property type="term" value="F:flavin adenine dinucleotide binding"/>
    <property type="evidence" value="ECO:0007669"/>
    <property type="project" value="UniProtKB-UniRule"/>
</dbReference>
<dbReference type="PATRIC" id="fig|745776.4.peg.3067"/>
<evidence type="ECO:0000259" key="20">
    <source>
        <dbReference type="Pfam" id="PF04324"/>
    </source>
</evidence>
<dbReference type="GO" id="GO:0015980">
    <property type="term" value="P:energy derivation by oxidation of organic compounds"/>
    <property type="evidence" value="ECO:0007669"/>
    <property type="project" value="UniProtKB-ARBA"/>
</dbReference>
<dbReference type="EMBL" id="CP002192">
    <property type="protein sequence ID" value="AFD26915.1"/>
    <property type="molecule type" value="Genomic_DNA"/>
</dbReference>
<keyword evidence="10" id="KW-0560">Oxidoreductase</keyword>
<dbReference type="RefSeq" id="WP_014695434.1">
    <property type="nucleotide sequence ID" value="NC_017805.1"/>
</dbReference>
<comment type="subunit">
    <text evidence="15">Homodimer which associates with NirD.</text>
</comment>
<sequence length="860" mass="91453">MTDFATPHPAPPAPHVLIVGNGMVGHRFVDALRAQAGPDILRVTVISEESRLAYDRVRLSSFFDDPQPDLSLTTPENYAGQGVDVVYGRAHEVDTAARTVTVGDRVLGYDALMFATGSFPFVPPVPGKDAAGCFVYRTLDDLEAIRAAALGAGRGVVIGGGLLGLEAAGALRKLGLETHVVEFAPQLMPAQLDPEGGRALQNIIEEMGIGVHTARATREITLDAQGRVTGLDFADGSRLDADLVVFSAGIRPRDDLARASGVPVGERGGIQIDDHCRTGTPGVYAVGECALHGGRVYGLVAPGYAMAKVAASNVLMDLGLRPAAEVHFTGADLSTKLKLLGVEVGSFGDAKGTTEGCRTVSLSDNVRGTYSKLVLSPDGTKVLGGLLVGDTSRYGDLLDLTMSAAPLTVPPETLIVPPLPGGAAPTLSANALICSCENVRQGAICGAIADGARDVATLKKCTGAGTGCGGCVPSLHGLLQSELARLGETFSNHLCEHFAYSRQELFDLVRVKGHHTWDEVLGAHGHGLGCEICKPAVASILASLYNEHILKPGHAPLQDTNDAFLANIQKNGTYSVMPRVPGGEITADGLIAIGAVAKRYGLYCKITGGQRIDLLGAQRDDLPAIWEELIAAGFESGHAYGKSLRTVKSCVGSTWCRYGVQDSTSLAVRLELRYRGLRSPHKLKSGVSGCTRECAEARSKDFGIIATEKGWNLYVGGNGGVTPKHAVLLASDLHEDEVVRLLDRYLMFYVRTADRLQRTSTWLENMDGGLDYLRAVIMDDRLGICAELEAEMERHVASYEDEWARAVATPEMRARFRTFVNSDARDDGVQWVDERGQIRPADLPPGLTHLTPLPMAGGDD</sequence>
<dbReference type="UniPathway" id="UPA00653"/>
<comment type="cofactor">
    <cofactor evidence="17">
        <name>siroheme</name>
        <dbReference type="ChEBI" id="CHEBI:60052"/>
    </cofactor>
    <text evidence="17">Binds 1 siroheme per subunit.</text>
</comment>
<evidence type="ECO:0000313" key="24">
    <source>
        <dbReference type="Proteomes" id="UP000007575"/>
    </source>
</evidence>
<evidence type="ECO:0000256" key="15">
    <source>
        <dbReference type="ARBA" id="ARBA00064211"/>
    </source>
</evidence>
<dbReference type="NCBIfam" id="NF011565">
    <property type="entry name" value="PRK14989.1"/>
    <property type="match status" value="1"/>
</dbReference>
<dbReference type="PRINTS" id="PR00411">
    <property type="entry name" value="PNDRDTASEI"/>
</dbReference>
<keyword evidence="8 17" id="KW-0479">Metal-binding</keyword>
<dbReference type="Pfam" id="PF18267">
    <property type="entry name" value="Rubredoxin_C"/>
    <property type="match status" value="1"/>
</dbReference>
<dbReference type="InterPro" id="IPR036188">
    <property type="entry name" value="FAD/NAD-bd_sf"/>
</dbReference>
<dbReference type="OrthoDB" id="9792592at2"/>
<dbReference type="InterPro" id="IPR041575">
    <property type="entry name" value="Rubredoxin_C"/>
</dbReference>
<evidence type="ECO:0000256" key="2">
    <source>
        <dbReference type="ARBA" id="ARBA00005096"/>
    </source>
</evidence>
<proteinExistence type="inferred from homology"/>
<feature type="domain" description="Nitrite/sulphite reductase 4Fe-4S" evidence="18">
    <location>
        <begin position="641"/>
        <end position="777"/>
    </location>
</feature>
<feature type="domain" description="NADH-rubredoxin oxidoreductase C-terminal" evidence="22">
    <location>
        <begin position="334"/>
        <end position="399"/>
    </location>
</feature>
<dbReference type="InterPro" id="IPR016156">
    <property type="entry name" value="FAD/NAD-linked_Rdtase_dimer_sf"/>
</dbReference>
<dbReference type="InterPro" id="IPR006066">
    <property type="entry name" value="NO2/SO3_Rdtase_FeS/sirohaem_BS"/>
</dbReference>
<feature type="binding site" evidence="17">
    <location>
        <position position="650"/>
    </location>
    <ligand>
        <name>[4Fe-4S] cluster</name>
        <dbReference type="ChEBI" id="CHEBI:49883"/>
    </ligand>
</feature>
<dbReference type="Pfam" id="PF03460">
    <property type="entry name" value="NIR_SIR_ferr"/>
    <property type="match status" value="1"/>
</dbReference>
<keyword evidence="12 17" id="KW-0411">Iron-sulfur</keyword>
<feature type="binding site" evidence="17">
    <location>
        <position position="694"/>
    </location>
    <ligand>
        <name>[4Fe-4S] cluster</name>
        <dbReference type="ChEBI" id="CHEBI:49883"/>
    </ligand>
</feature>
<dbReference type="PANTHER" id="PTHR43809:SF1">
    <property type="entry name" value="NITRITE REDUCTASE (NADH) LARGE SUBUNIT"/>
    <property type="match status" value="1"/>
</dbReference>
<dbReference type="Pfam" id="PF04324">
    <property type="entry name" value="Fer2_BFD"/>
    <property type="match status" value="1"/>
</dbReference>
<protein>
    <submittedName>
        <fullName evidence="23">Nitrite reductase</fullName>
    </submittedName>
</protein>
<comment type="cofactor">
    <cofactor evidence="17">
        <name>[4Fe-4S] cluster</name>
        <dbReference type="ChEBI" id="CHEBI:49883"/>
    </cofactor>
    <text evidence="17">Binds 1 [4Fe-4S] cluster per subunit.</text>
</comment>
<dbReference type="Proteomes" id="UP000007575">
    <property type="component" value="Plasmid P1"/>
</dbReference>
<name>H8H0P7_DEIGI</name>